<evidence type="ECO:0000256" key="1">
    <source>
        <dbReference type="SAM" id="SignalP"/>
    </source>
</evidence>
<feature type="chain" id="PRO_5032794569" evidence="1">
    <location>
        <begin position="24"/>
        <end position="367"/>
    </location>
</feature>
<dbReference type="AlphaFoldDB" id="A0A7L8AI00"/>
<evidence type="ECO:0000313" key="2">
    <source>
        <dbReference type="EMBL" id="QOD61554.1"/>
    </source>
</evidence>
<gene>
    <name evidence="2" type="ORF">H9I45_03635</name>
</gene>
<evidence type="ECO:0000313" key="3">
    <source>
        <dbReference type="Proteomes" id="UP000516764"/>
    </source>
</evidence>
<proteinExistence type="predicted"/>
<keyword evidence="1" id="KW-0732">Signal</keyword>
<organism evidence="2 3">
    <name type="scientific">Polaribacter haliotis</name>
    <dbReference type="NCBI Taxonomy" id="1888915"/>
    <lineage>
        <taxon>Bacteria</taxon>
        <taxon>Pseudomonadati</taxon>
        <taxon>Bacteroidota</taxon>
        <taxon>Flavobacteriia</taxon>
        <taxon>Flavobacteriales</taxon>
        <taxon>Flavobacteriaceae</taxon>
    </lineage>
</organism>
<feature type="signal peptide" evidence="1">
    <location>
        <begin position="1"/>
        <end position="23"/>
    </location>
</feature>
<keyword evidence="3" id="KW-1185">Reference proteome</keyword>
<name>A0A7L8AI00_9FLAO</name>
<protein>
    <submittedName>
        <fullName evidence="2">Uncharacterized protein</fullName>
    </submittedName>
</protein>
<dbReference type="EMBL" id="CP061813">
    <property type="protein sequence ID" value="QOD61554.1"/>
    <property type="molecule type" value="Genomic_DNA"/>
</dbReference>
<dbReference type="KEGG" id="phal:H9I45_03635"/>
<reference evidence="2 3" key="1">
    <citation type="journal article" date="2016" name="Int. J. Syst. Evol. Microbiol.">
        <title>Polaribacter haliotis sp. nov., isolated from the gut of abalone Haliotis discus hannai.</title>
        <authorList>
            <person name="Kim Y.O."/>
            <person name="Park I.S."/>
            <person name="Park S."/>
            <person name="Nam B.H."/>
            <person name="Park J.M."/>
            <person name="Kim D.G."/>
            <person name="Yoon J.H."/>
        </authorList>
    </citation>
    <scope>NUCLEOTIDE SEQUENCE [LARGE SCALE GENOMIC DNA]</scope>
    <source>
        <strain evidence="2 3">KCTC 52418</strain>
    </source>
</reference>
<dbReference type="RefSeq" id="WP_088353296.1">
    <property type="nucleotide sequence ID" value="NZ_CP061813.1"/>
</dbReference>
<dbReference type="Proteomes" id="UP000516764">
    <property type="component" value="Chromosome"/>
</dbReference>
<dbReference type="OrthoDB" id="1184647at2"/>
<accession>A0A7L8AI00</accession>
<sequence>MRTLSKKLIIVFSFILTLTLCLRCDNPEVKKENQKKVVAENNTPISTELKTKEKKITYKKPIVFIAGFDKGNETFYSTARNYFKEKGLKVIDGQYSLEEIITWLNDNGNKNPYSEIHIVNKSNPYKGMNLETIVRGDKITSETLRKTITQGTLPKLKNVVNKNSKIIFHASGLIENADLIKTLKDAFHTSENAKVIASPYHTIFGGKFSNHYLAKPFYVFYPTANSPGKMDLSKEMAKKYPEETEIDWYDALNNEEERYVGEAYTTQFSIPVQWKFDFHNTDEEMPKFTMQEEVMDWIELHNELTAELNKLNIPIEKFRWNWSVKNNMLVIRGRTTGLCVLKPLIKPYGDLKHIEPDTSNKRLYAMK</sequence>